<proteinExistence type="predicted"/>
<keyword evidence="2" id="KW-1185">Reference proteome</keyword>
<comment type="caution">
    <text evidence="1">The sequence shown here is derived from an EMBL/GenBank/DDBJ whole genome shotgun (WGS) entry which is preliminary data.</text>
</comment>
<organism evidence="1 2">
    <name type="scientific">Schleiferilactobacillus harbinensis</name>
    <dbReference type="NCBI Taxonomy" id="304207"/>
    <lineage>
        <taxon>Bacteria</taxon>
        <taxon>Bacillati</taxon>
        <taxon>Bacillota</taxon>
        <taxon>Bacilli</taxon>
        <taxon>Lactobacillales</taxon>
        <taxon>Lactobacillaceae</taxon>
        <taxon>Schleiferilactobacillus</taxon>
    </lineage>
</organism>
<accession>A0ABU7T352</accession>
<dbReference type="RefSeq" id="WP_331244485.1">
    <property type="nucleotide sequence ID" value="NZ_JAQSGJ010000062.1"/>
</dbReference>
<sequence length="102" mass="11889">MDTEELRHYIEANSNVKHAYMNKAMEQLQEINRAKSPARRSNDAELDHQAEMMYANFIHDVHDKVVASTNLTGSDSYEQWINTIQRNEILESLEESIVDSDY</sequence>
<dbReference type="EMBL" id="JAQSGK010000062">
    <property type="protein sequence ID" value="MEE6717017.1"/>
    <property type="molecule type" value="Genomic_DNA"/>
</dbReference>
<evidence type="ECO:0000313" key="1">
    <source>
        <dbReference type="EMBL" id="MEE6717017.1"/>
    </source>
</evidence>
<dbReference type="Proteomes" id="UP001330016">
    <property type="component" value="Unassembled WGS sequence"/>
</dbReference>
<protein>
    <submittedName>
        <fullName evidence="1">Uncharacterized protein</fullName>
    </submittedName>
</protein>
<gene>
    <name evidence="1" type="ORF">PS435_14265</name>
</gene>
<reference evidence="1 2" key="1">
    <citation type="submission" date="2023-02" db="EMBL/GenBank/DDBJ databases">
        <title>The predominant lactic acid bacteria and yeasts involved in the spontaneous fermentation of millet during the production of the traditional porridge Hausa koko in Ghana.</title>
        <authorList>
            <person name="Atter A."/>
            <person name="Diaz M."/>
        </authorList>
    </citation>
    <scope>NUCLEOTIDE SEQUENCE [LARGE SCALE GENOMIC DNA]</scope>
    <source>
        <strain evidence="1 2">FI11640</strain>
    </source>
</reference>
<evidence type="ECO:0000313" key="2">
    <source>
        <dbReference type="Proteomes" id="UP001330016"/>
    </source>
</evidence>
<name>A0ABU7T352_9LACO</name>